<evidence type="ECO:0000259" key="4">
    <source>
        <dbReference type="Pfam" id="PF22725"/>
    </source>
</evidence>
<dbReference type="InterPro" id="IPR050984">
    <property type="entry name" value="Gfo/Idh/MocA_domain"/>
</dbReference>
<dbReference type="InterPro" id="IPR038084">
    <property type="entry name" value="PduO/GlcC-like_sf"/>
</dbReference>
<dbReference type="Pfam" id="PF01408">
    <property type="entry name" value="GFO_IDH_MocA"/>
    <property type="match status" value="1"/>
</dbReference>
<dbReference type="Pfam" id="PF03928">
    <property type="entry name" value="HbpS-like"/>
    <property type="match status" value="1"/>
</dbReference>
<keyword evidence="2" id="KW-0560">Oxidoreductase</keyword>
<sequence length="478" mass="54165">MIRWGILGAGYIATRFATALQHEPSSKLYAISGRSESKLKDFADKYATDRQYVSHDEMLLDPNVDAIYLALPHHLHHEWAIKALEAGKAVLCEKPVSLNLKEMQDIAEIARSKNVLFMEAMKQRFVPLYIDLRRRVEAGEIGTITSIQTSFCNQMPDGMNTYHVQPGPGGSLLDVGTYCASWIEDFSSGSIKLETVAAAQKDSIDYYIDAKLHVGHVNAQLECAFDRQKERKVVLQGERGSIVVEDLHRPVRMLVLRDGYEPEKVEIPYEFDDFYSEIHHFVECLKNGRTESDIMSLTASLRCAEILDTIRAGLSYTPECLDVLKEQEEILRYDHFGAAEALKLGNIIAELAKEYDREIAVSIIRESDELVLFQYMMDSKARKNISYMEGKRRAAKLVGHSSLWMHVDHVLNKKWNTEMENIPHYIPTGGAFPIRVHDEWVATLSLSGLHEGRDHELIVRALSRALEKQVSVFPSAAI</sequence>
<evidence type="ECO:0000313" key="6">
    <source>
        <dbReference type="Proteomes" id="UP001254832"/>
    </source>
</evidence>
<dbReference type="Pfam" id="PF22725">
    <property type="entry name" value="GFO_IDH_MocA_C3"/>
    <property type="match status" value="1"/>
</dbReference>
<dbReference type="Proteomes" id="UP001254832">
    <property type="component" value="Unassembled WGS sequence"/>
</dbReference>
<dbReference type="GO" id="GO:0000166">
    <property type="term" value="F:nucleotide binding"/>
    <property type="evidence" value="ECO:0007669"/>
    <property type="project" value="InterPro"/>
</dbReference>
<dbReference type="EMBL" id="JAVDTR010000001">
    <property type="protein sequence ID" value="MDR6721607.1"/>
    <property type="molecule type" value="Genomic_DNA"/>
</dbReference>
<dbReference type="InterPro" id="IPR005624">
    <property type="entry name" value="PduO/GlcC-like"/>
</dbReference>
<dbReference type="SUPFAM" id="SSF55347">
    <property type="entry name" value="Glyceraldehyde-3-phosphate dehydrogenase-like, C-terminal domain"/>
    <property type="match status" value="1"/>
</dbReference>
<dbReference type="Gene3D" id="3.30.360.10">
    <property type="entry name" value="Dihydrodipicolinate Reductase, domain 2"/>
    <property type="match status" value="1"/>
</dbReference>
<evidence type="ECO:0000256" key="1">
    <source>
        <dbReference type="ARBA" id="ARBA00010928"/>
    </source>
</evidence>
<dbReference type="RefSeq" id="WP_310135594.1">
    <property type="nucleotide sequence ID" value="NZ_JAVDTR010000001.1"/>
</dbReference>
<proteinExistence type="inferred from homology"/>
<accession>A0AAP5GWN6</accession>
<evidence type="ECO:0000313" key="5">
    <source>
        <dbReference type="EMBL" id="MDR6721607.1"/>
    </source>
</evidence>
<dbReference type="PANTHER" id="PTHR22604">
    <property type="entry name" value="OXIDOREDUCTASES"/>
    <property type="match status" value="1"/>
</dbReference>
<dbReference type="SUPFAM" id="SSF143744">
    <property type="entry name" value="GlcG-like"/>
    <property type="match status" value="1"/>
</dbReference>
<dbReference type="Gene3D" id="3.40.50.720">
    <property type="entry name" value="NAD(P)-binding Rossmann-like Domain"/>
    <property type="match status" value="1"/>
</dbReference>
<comment type="similarity">
    <text evidence="1">Belongs to the Gfo/Idh/MocA family.</text>
</comment>
<organism evidence="5 6">
    <name type="scientific">Paenibacillus amylolyticus</name>
    <dbReference type="NCBI Taxonomy" id="1451"/>
    <lineage>
        <taxon>Bacteria</taxon>
        <taxon>Bacillati</taxon>
        <taxon>Bacillota</taxon>
        <taxon>Bacilli</taxon>
        <taxon>Bacillales</taxon>
        <taxon>Paenibacillaceae</taxon>
        <taxon>Paenibacillus</taxon>
    </lineage>
</organism>
<feature type="domain" description="Gfo/Idh/MocA-like oxidoreductase N-terminal" evidence="3">
    <location>
        <begin position="2"/>
        <end position="119"/>
    </location>
</feature>
<dbReference type="InterPro" id="IPR000683">
    <property type="entry name" value="Gfo/Idh/MocA-like_OxRdtase_N"/>
</dbReference>
<name>A0AAP5GWN6_PAEAM</name>
<evidence type="ECO:0000256" key="2">
    <source>
        <dbReference type="ARBA" id="ARBA00023002"/>
    </source>
</evidence>
<dbReference type="GO" id="GO:0016491">
    <property type="term" value="F:oxidoreductase activity"/>
    <property type="evidence" value="ECO:0007669"/>
    <property type="project" value="UniProtKB-KW"/>
</dbReference>
<dbReference type="Gene3D" id="3.30.450.150">
    <property type="entry name" value="Haem-degrading domain"/>
    <property type="match status" value="1"/>
</dbReference>
<comment type="caution">
    <text evidence="5">The sequence shown here is derived from an EMBL/GenBank/DDBJ whole genome shotgun (WGS) entry which is preliminary data.</text>
</comment>
<reference evidence="5" key="1">
    <citation type="submission" date="2023-07" db="EMBL/GenBank/DDBJ databases">
        <title>Sorghum-associated microbial communities from plants grown in Nebraska, USA.</title>
        <authorList>
            <person name="Schachtman D."/>
        </authorList>
    </citation>
    <scope>NUCLEOTIDE SEQUENCE</scope>
    <source>
        <strain evidence="5">BE80</strain>
    </source>
</reference>
<dbReference type="InterPro" id="IPR055170">
    <property type="entry name" value="GFO_IDH_MocA-like_dom"/>
</dbReference>
<gene>
    <name evidence="5" type="ORF">J2W91_000055</name>
</gene>
<dbReference type="PANTHER" id="PTHR22604:SF105">
    <property type="entry name" value="TRANS-1,2-DIHYDROBENZENE-1,2-DIOL DEHYDROGENASE"/>
    <property type="match status" value="1"/>
</dbReference>
<dbReference type="InterPro" id="IPR036291">
    <property type="entry name" value="NAD(P)-bd_dom_sf"/>
</dbReference>
<dbReference type="SUPFAM" id="SSF51735">
    <property type="entry name" value="NAD(P)-binding Rossmann-fold domains"/>
    <property type="match status" value="1"/>
</dbReference>
<feature type="domain" description="GFO/IDH/MocA-like oxidoreductase" evidence="4">
    <location>
        <begin position="131"/>
        <end position="243"/>
    </location>
</feature>
<dbReference type="AlphaFoldDB" id="A0AAP5GWN6"/>
<protein>
    <submittedName>
        <fullName evidence="5">Dehydrogenase/uncharacterized protein (UPF0303 family)</fullName>
    </submittedName>
</protein>
<evidence type="ECO:0000259" key="3">
    <source>
        <dbReference type="Pfam" id="PF01408"/>
    </source>
</evidence>